<keyword evidence="2" id="KW-1185">Reference proteome</keyword>
<reference evidence="1 2" key="1">
    <citation type="journal article" date="2010" name="Science">
        <title>Genomic comparison of the ants Camponotus floridanus and Harpegnathos saltator.</title>
        <authorList>
            <person name="Bonasio R."/>
            <person name="Zhang G."/>
            <person name="Ye C."/>
            <person name="Mutti N.S."/>
            <person name="Fang X."/>
            <person name="Qin N."/>
            <person name="Donahue G."/>
            <person name="Yang P."/>
            <person name="Li Q."/>
            <person name="Li C."/>
            <person name="Zhang P."/>
            <person name="Huang Z."/>
            <person name="Berger S.L."/>
            <person name="Reinberg D."/>
            <person name="Wang J."/>
            <person name="Liebig J."/>
        </authorList>
    </citation>
    <scope>NUCLEOTIDE SEQUENCE [LARGE SCALE GENOMIC DNA]</scope>
    <source>
        <strain evidence="1 2">R22 G/1</strain>
    </source>
</reference>
<sequence length="99" mass="11003">MIDSSMFCGYSPIVIGRRQAEISPRMSMCYKIEMEGGEEEEEEKKRAKKTHCFVICAFRVDEEEEMRTPVEPCGCLATSKFVSDITIRAGNAAPSSPSG</sequence>
<evidence type="ECO:0000313" key="2">
    <source>
        <dbReference type="Proteomes" id="UP000008237"/>
    </source>
</evidence>
<dbReference type="Proteomes" id="UP000008237">
    <property type="component" value="Unassembled WGS sequence"/>
</dbReference>
<accession>E2BL53</accession>
<organism evidence="2">
    <name type="scientific">Harpegnathos saltator</name>
    <name type="common">Jerdon's jumping ant</name>
    <dbReference type="NCBI Taxonomy" id="610380"/>
    <lineage>
        <taxon>Eukaryota</taxon>
        <taxon>Metazoa</taxon>
        <taxon>Ecdysozoa</taxon>
        <taxon>Arthropoda</taxon>
        <taxon>Hexapoda</taxon>
        <taxon>Insecta</taxon>
        <taxon>Pterygota</taxon>
        <taxon>Neoptera</taxon>
        <taxon>Endopterygota</taxon>
        <taxon>Hymenoptera</taxon>
        <taxon>Apocrita</taxon>
        <taxon>Aculeata</taxon>
        <taxon>Formicoidea</taxon>
        <taxon>Formicidae</taxon>
        <taxon>Ponerinae</taxon>
        <taxon>Ponerini</taxon>
        <taxon>Harpegnathos</taxon>
    </lineage>
</organism>
<protein>
    <submittedName>
        <fullName evidence="1">Uncharacterized protein</fullName>
    </submittedName>
</protein>
<evidence type="ECO:0000313" key="1">
    <source>
        <dbReference type="EMBL" id="EFN83571.1"/>
    </source>
</evidence>
<name>E2BL53_HARSA</name>
<dbReference type="AlphaFoldDB" id="E2BL53"/>
<dbReference type="EMBL" id="GL448943">
    <property type="protein sequence ID" value="EFN83571.1"/>
    <property type="molecule type" value="Genomic_DNA"/>
</dbReference>
<gene>
    <name evidence="1" type="ORF">EAI_05320</name>
</gene>
<dbReference type="InParanoid" id="E2BL53"/>
<proteinExistence type="predicted"/>